<dbReference type="CDD" id="cd06830">
    <property type="entry name" value="PLPDE_III_ADC"/>
    <property type="match status" value="1"/>
</dbReference>
<dbReference type="RefSeq" id="WP_304993920.1">
    <property type="nucleotide sequence ID" value="NZ_CP101717.1"/>
</dbReference>
<dbReference type="Pfam" id="PF02784">
    <property type="entry name" value="Orn_Arg_deC_N"/>
    <property type="match status" value="1"/>
</dbReference>
<accession>A0AB38YC54</accession>
<evidence type="ECO:0000256" key="10">
    <source>
        <dbReference type="ARBA" id="ARBA00023066"/>
    </source>
</evidence>
<evidence type="ECO:0000256" key="15">
    <source>
        <dbReference type="PIRSR" id="PIRSR600183-50"/>
    </source>
</evidence>
<dbReference type="GO" id="GO:0046872">
    <property type="term" value="F:metal ion binding"/>
    <property type="evidence" value="ECO:0007669"/>
    <property type="project" value="UniProtKB-KW"/>
</dbReference>
<dbReference type="GO" id="GO:0008295">
    <property type="term" value="P:spermidine biosynthetic process"/>
    <property type="evidence" value="ECO:0007669"/>
    <property type="project" value="UniProtKB-UniRule"/>
</dbReference>
<evidence type="ECO:0000256" key="11">
    <source>
        <dbReference type="ARBA" id="ARBA00023115"/>
    </source>
</evidence>
<proteinExistence type="inferred from homology"/>
<comment type="cofactor">
    <cofactor evidence="1 14">
        <name>pyridoxal 5'-phosphate</name>
        <dbReference type="ChEBI" id="CHEBI:597326"/>
    </cofactor>
</comment>
<dbReference type="EMBL" id="CP101717">
    <property type="protein sequence ID" value="WLD56638.1"/>
    <property type="molecule type" value="Genomic_DNA"/>
</dbReference>
<dbReference type="InterPro" id="IPR022657">
    <property type="entry name" value="De-COase2_CS"/>
</dbReference>
<evidence type="ECO:0000256" key="5">
    <source>
        <dbReference type="ARBA" id="ARBA00012426"/>
    </source>
</evidence>
<dbReference type="PRINTS" id="PR01179">
    <property type="entry name" value="ODADCRBXLASE"/>
</dbReference>
<dbReference type="InterPro" id="IPR040634">
    <property type="entry name" value="Arg_decarb_HB"/>
</dbReference>
<dbReference type="EC" id="4.1.1.19" evidence="5 13"/>
<dbReference type="InterPro" id="IPR002985">
    <property type="entry name" value="Arg_decrbxlase"/>
</dbReference>
<keyword evidence="7" id="KW-0210">Decarboxylase</keyword>
<keyword evidence="8" id="KW-0460">Magnesium</keyword>
<evidence type="ECO:0000259" key="16">
    <source>
        <dbReference type="Pfam" id="PF02784"/>
    </source>
</evidence>
<feature type="modified residue" description="N6-(pyridoxal phosphate)lysine" evidence="14">
    <location>
        <position position="99"/>
    </location>
</feature>
<dbReference type="PANTHER" id="PTHR43295">
    <property type="entry name" value="ARGININE DECARBOXYLASE"/>
    <property type="match status" value="1"/>
</dbReference>
<evidence type="ECO:0000256" key="13">
    <source>
        <dbReference type="NCBIfam" id="TIGR01273"/>
    </source>
</evidence>
<evidence type="ECO:0000256" key="4">
    <source>
        <dbReference type="ARBA" id="ARBA00008357"/>
    </source>
</evidence>
<gene>
    <name evidence="19" type="primary">speA</name>
    <name evidence="19" type="ORF">NFC81_07790</name>
</gene>
<comment type="similarity">
    <text evidence="4">Belongs to the Orn/Lys/Arg decarboxylase class-II family. SpeA subfamily.</text>
</comment>
<dbReference type="PRINTS" id="PR01180">
    <property type="entry name" value="ARGDCRBXLASE"/>
</dbReference>
<dbReference type="Gene3D" id="2.40.37.10">
    <property type="entry name" value="Lyase, Ornithine Decarboxylase, Chain A, domain 1"/>
    <property type="match status" value="1"/>
</dbReference>
<dbReference type="AlphaFoldDB" id="A0AB38YC54"/>
<evidence type="ECO:0000256" key="7">
    <source>
        <dbReference type="ARBA" id="ARBA00022793"/>
    </source>
</evidence>
<reference evidence="19" key="1">
    <citation type="submission" date="2022-07" db="EMBL/GenBank/DDBJ databases">
        <title>Complete genome sequence of Salinispirillum sp. LH10-3-1 capable of multiple carbohydrate inversion isolated from a soda lake.</title>
        <authorList>
            <person name="Liu J."/>
            <person name="Zhai Y."/>
            <person name="Zhang H."/>
            <person name="Yang H."/>
            <person name="Qu J."/>
            <person name="Li J."/>
        </authorList>
    </citation>
    <scope>NUCLEOTIDE SEQUENCE</scope>
    <source>
        <strain evidence="19">LH 10-3-1</strain>
    </source>
</reference>
<comment type="function">
    <text evidence="3">Catalyzes the biosynthesis of agmatine from arginine.</text>
</comment>
<dbReference type="GO" id="GO:0006527">
    <property type="term" value="P:L-arginine catabolic process"/>
    <property type="evidence" value="ECO:0007669"/>
    <property type="project" value="InterPro"/>
</dbReference>
<feature type="domain" description="Arginine decarboxylase C-terminal helical" evidence="18">
    <location>
        <begin position="580"/>
        <end position="629"/>
    </location>
</feature>
<feature type="domain" description="Orn/DAP/Arg decarboxylase 2 N-terminal" evidence="16">
    <location>
        <begin position="87"/>
        <end position="344"/>
    </location>
</feature>
<dbReference type="PROSITE" id="PS00879">
    <property type="entry name" value="ODR_DC_2_2"/>
    <property type="match status" value="1"/>
</dbReference>
<sequence>MTNWTSQDSLALYNVNRWGAGYFDIAENGDVTVKDPESSSSVSFTRILELVQDKGLELPVLIRFPHILHHRVANLVGSFARAIEQEEYEGRFTPIYPIKVNQQRHVVEEIVEGQKRVLDGQIGLEAGSKPELLAVLAVAEPGKSTIVCNGYKDKDYIRLALVGERLGHKVYIVLEKSSELIDVLDIADELGVEPRIGVRARLSTVGKGNWQDTGGYKSKFGLSASEILRTIEILQSRNKVAAFQLLHFHLGSQIANIQDIQVGLREAARFYTELCTLGMPINVVDVGGGLGVDYEGTASRNVCSMNYSMDEYAKKVVHAFREAAIQNELPHPDVFSESGRAVTAHHAVLMTNVIGIERNAVHELEEPAPDSLPLLMDIWQNYCDALARERSLIEVHHDLVTFTQDINQAFTHGQLSLTERSQCEQIMRATAFHLMKTLNPAKRPQRLILDELNEQMADKMFANFSLFQSLPDAWGIKQIFPIIPLKDLDKEPTRRGVIRDITCDSDGRIDHYVDGEGIETTLPYPPMEMANSLLGFFLVGAYQEILGDLHNLFGDTDAVNVVFNDEGEAELSHWQRGDTVSKVLQFVNFDPQLLLSALEKQVKQSDLTVKEHDEFMLWMTNGLNDTTYLDQPEA</sequence>
<protein>
    <recommendedName>
        <fullName evidence="5 13">Arginine decarboxylase</fullName>
        <ecNumber evidence="5 13">4.1.1.19</ecNumber>
    </recommendedName>
</protein>
<evidence type="ECO:0000256" key="14">
    <source>
        <dbReference type="PIRSR" id="PIRSR001336-50"/>
    </source>
</evidence>
<dbReference type="FunFam" id="3.20.20.10:FF:000001">
    <property type="entry name" value="Biosynthetic arginine decarboxylase"/>
    <property type="match status" value="1"/>
</dbReference>
<dbReference type="PIRSF" id="PIRSF001336">
    <property type="entry name" value="Arg_decrbxlase"/>
    <property type="match status" value="1"/>
</dbReference>
<keyword evidence="11" id="KW-0620">Polyamine biosynthesis</keyword>
<name>A0AB38YC54_9GAMM</name>
<dbReference type="Gene3D" id="1.20.58.930">
    <property type="match status" value="1"/>
</dbReference>
<evidence type="ECO:0000259" key="17">
    <source>
        <dbReference type="Pfam" id="PF17810"/>
    </source>
</evidence>
<dbReference type="Gene3D" id="3.20.20.10">
    <property type="entry name" value="Alanine racemase"/>
    <property type="match status" value="1"/>
</dbReference>
<dbReference type="GO" id="GO:0033388">
    <property type="term" value="P:putrescine biosynthetic process from arginine"/>
    <property type="evidence" value="ECO:0007669"/>
    <property type="project" value="UniProtKB-ARBA"/>
</dbReference>
<dbReference type="InterPro" id="IPR029066">
    <property type="entry name" value="PLP-binding_barrel"/>
</dbReference>
<dbReference type="SUPFAM" id="SSF50621">
    <property type="entry name" value="Alanine racemase C-terminal domain-like"/>
    <property type="match status" value="1"/>
</dbReference>
<evidence type="ECO:0000256" key="12">
    <source>
        <dbReference type="ARBA" id="ARBA00023239"/>
    </source>
</evidence>
<dbReference type="PANTHER" id="PTHR43295:SF9">
    <property type="entry name" value="BIOSYNTHETIC ARGININE DECARBOXYLASE"/>
    <property type="match status" value="1"/>
</dbReference>
<evidence type="ECO:0000313" key="19">
    <source>
        <dbReference type="EMBL" id="WLD56638.1"/>
    </source>
</evidence>
<dbReference type="NCBIfam" id="TIGR01273">
    <property type="entry name" value="speA"/>
    <property type="match status" value="1"/>
</dbReference>
<dbReference type="Pfam" id="PF17810">
    <property type="entry name" value="Arg_decarb_HB"/>
    <property type="match status" value="1"/>
</dbReference>
<dbReference type="InterPro" id="IPR041128">
    <property type="entry name" value="Arg_decarbox_C"/>
</dbReference>
<evidence type="ECO:0000256" key="6">
    <source>
        <dbReference type="ARBA" id="ARBA00022723"/>
    </source>
</evidence>
<evidence type="ECO:0000256" key="3">
    <source>
        <dbReference type="ARBA" id="ARBA00002257"/>
    </source>
</evidence>
<feature type="domain" description="Arginine decarboxylase helical bundle" evidence="17">
    <location>
        <begin position="372"/>
        <end position="453"/>
    </location>
</feature>
<evidence type="ECO:0000256" key="2">
    <source>
        <dbReference type="ARBA" id="ARBA00001946"/>
    </source>
</evidence>
<keyword evidence="12 19" id="KW-0456">Lyase</keyword>
<keyword evidence="6" id="KW-0479">Metal-binding</keyword>
<dbReference type="Pfam" id="PF17944">
    <property type="entry name" value="Arg_decarbox_C"/>
    <property type="match status" value="1"/>
</dbReference>
<keyword evidence="10" id="KW-0745">Spermidine biosynthesis</keyword>
<evidence type="ECO:0000256" key="9">
    <source>
        <dbReference type="ARBA" id="ARBA00022898"/>
    </source>
</evidence>
<dbReference type="SUPFAM" id="SSF51419">
    <property type="entry name" value="PLP-binding barrel"/>
    <property type="match status" value="1"/>
</dbReference>
<dbReference type="GO" id="GO:0008792">
    <property type="term" value="F:arginine decarboxylase activity"/>
    <property type="evidence" value="ECO:0007669"/>
    <property type="project" value="UniProtKB-UniRule"/>
</dbReference>
<organism evidence="19">
    <name type="scientific">Salinispirillum sp. LH 10-3-1</name>
    <dbReference type="NCBI Taxonomy" id="2952525"/>
    <lineage>
        <taxon>Bacteria</taxon>
        <taxon>Pseudomonadati</taxon>
        <taxon>Pseudomonadota</taxon>
        <taxon>Gammaproteobacteria</taxon>
        <taxon>Oceanospirillales</taxon>
        <taxon>Saccharospirillaceae</taxon>
        <taxon>Salinispirillum</taxon>
    </lineage>
</organism>
<dbReference type="Gene3D" id="1.10.287.3440">
    <property type="match status" value="1"/>
</dbReference>
<feature type="active site" description="Proton donor" evidence="15">
    <location>
        <position position="503"/>
    </location>
</feature>
<evidence type="ECO:0000256" key="1">
    <source>
        <dbReference type="ARBA" id="ARBA00001933"/>
    </source>
</evidence>
<keyword evidence="9 14" id="KW-0663">Pyridoxal phosphate</keyword>
<dbReference type="InterPro" id="IPR022644">
    <property type="entry name" value="De-COase2_N"/>
</dbReference>
<comment type="cofactor">
    <cofactor evidence="2">
        <name>Mg(2+)</name>
        <dbReference type="ChEBI" id="CHEBI:18420"/>
    </cofactor>
</comment>
<dbReference type="InterPro" id="IPR000183">
    <property type="entry name" value="Orn/DAP/Arg_de-COase"/>
</dbReference>
<evidence type="ECO:0000256" key="8">
    <source>
        <dbReference type="ARBA" id="ARBA00022842"/>
    </source>
</evidence>
<dbReference type="InterPro" id="IPR009006">
    <property type="entry name" value="Ala_racemase/Decarboxylase_C"/>
</dbReference>
<evidence type="ECO:0000259" key="18">
    <source>
        <dbReference type="Pfam" id="PF17944"/>
    </source>
</evidence>
<dbReference type="NCBIfam" id="NF003763">
    <property type="entry name" value="PRK05354.1"/>
    <property type="match status" value="1"/>
</dbReference>